<dbReference type="EMBL" id="JAFREL020000001">
    <property type="protein sequence ID" value="MEO1770114.1"/>
    <property type="molecule type" value="Genomic_DNA"/>
</dbReference>
<keyword evidence="2" id="KW-1185">Reference proteome</keyword>
<dbReference type="RefSeq" id="WP_207701516.1">
    <property type="nucleotide sequence ID" value="NZ_JAFREL020000001.1"/>
</dbReference>
<dbReference type="Proteomes" id="UP000664357">
    <property type="component" value="Unassembled WGS sequence"/>
</dbReference>
<dbReference type="PANTHER" id="PTHR33990:SF1">
    <property type="entry name" value="PROTEIN YJDN"/>
    <property type="match status" value="1"/>
</dbReference>
<proteinExistence type="predicted"/>
<protein>
    <recommendedName>
        <fullName evidence="3">VOC family protein</fullName>
    </recommendedName>
</protein>
<name>A0ABV0ENC1_9ENTE</name>
<gene>
    <name evidence="1" type="ORF">JZO67_002065</name>
</gene>
<reference evidence="1 2" key="1">
    <citation type="submission" date="2021-03" db="EMBL/GenBank/DDBJ databases">
        <authorList>
            <person name="Gilmore M.S."/>
            <person name="Schwartzman J."/>
            <person name="Van Tyne D."/>
            <person name="Martin M."/>
            <person name="Earl A.M."/>
            <person name="Manson A.L."/>
            <person name="Straub T."/>
            <person name="Salamzade R."/>
            <person name="Saavedra J."/>
            <person name="Lebreton F."/>
            <person name="Prichula J."/>
            <person name="Schaufler K."/>
            <person name="Gaca A."/>
            <person name="Sgardioli B."/>
            <person name="Wagenaar J."/>
            <person name="Strong T."/>
        </authorList>
    </citation>
    <scope>NUCLEOTIDE SEQUENCE [LARGE SCALE GENOMIC DNA]</scope>
    <source>
        <strain evidence="1 2">665A</strain>
    </source>
</reference>
<dbReference type="Gene3D" id="3.10.180.10">
    <property type="entry name" value="2,3-Dihydroxybiphenyl 1,2-Dioxygenase, domain 1"/>
    <property type="match status" value="1"/>
</dbReference>
<dbReference type="InterPro" id="IPR029068">
    <property type="entry name" value="Glyas_Bleomycin-R_OHBP_Dase"/>
</dbReference>
<dbReference type="PANTHER" id="PTHR33990">
    <property type="entry name" value="PROTEIN YJDN-RELATED"/>
    <property type="match status" value="1"/>
</dbReference>
<evidence type="ECO:0008006" key="3">
    <source>
        <dbReference type="Google" id="ProtNLM"/>
    </source>
</evidence>
<sequence length="121" mass="13749">MLVTHIYFNGECKQAIKLYKQAFGATVQTLMEDSDQSLVVHAEIMIHNELLMVNDFGNNDGFSKSGGYQLSVQFDDEAALKKAYTIIKEGSTTIEPLQPTDFSPCTVRFIDKFDVRWAFWV</sequence>
<evidence type="ECO:0000313" key="1">
    <source>
        <dbReference type="EMBL" id="MEO1770114.1"/>
    </source>
</evidence>
<accession>A0ABV0ENC1</accession>
<evidence type="ECO:0000313" key="2">
    <source>
        <dbReference type="Proteomes" id="UP000664357"/>
    </source>
</evidence>
<dbReference type="SUPFAM" id="SSF54593">
    <property type="entry name" value="Glyoxalase/Bleomycin resistance protein/Dihydroxybiphenyl dioxygenase"/>
    <property type="match status" value="1"/>
</dbReference>
<organism evidence="1 2">
    <name type="scientific">Candidatus Enterococcus ferrettii</name>
    <dbReference type="NCBI Taxonomy" id="2815324"/>
    <lineage>
        <taxon>Bacteria</taxon>
        <taxon>Bacillati</taxon>
        <taxon>Bacillota</taxon>
        <taxon>Bacilli</taxon>
        <taxon>Lactobacillales</taxon>
        <taxon>Enterococcaceae</taxon>
        <taxon>Enterococcus</taxon>
    </lineage>
</organism>
<comment type="caution">
    <text evidence="1">The sequence shown here is derived from an EMBL/GenBank/DDBJ whole genome shotgun (WGS) entry which is preliminary data.</text>
</comment>
<reference evidence="1 2" key="2">
    <citation type="submission" date="2024-02" db="EMBL/GenBank/DDBJ databases">
        <title>The Genome Sequence of Enterococcus sp. DIV0159.</title>
        <authorList>
            <person name="Earl A."/>
            <person name="Manson A."/>
            <person name="Gilmore M."/>
            <person name="Sanders J."/>
            <person name="Shea T."/>
            <person name="Howe W."/>
            <person name="Livny J."/>
            <person name="Cuomo C."/>
            <person name="Neafsey D."/>
            <person name="Birren B."/>
        </authorList>
    </citation>
    <scope>NUCLEOTIDE SEQUENCE [LARGE SCALE GENOMIC DNA]</scope>
    <source>
        <strain evidence="1 2">665A</strain>
    </source>
</reference>